<dbReference type="SMART" id="SM00448">
    <property type="entry name" value="REC"/>
    <property type="match status" value="1"/>
</dbReference>
<feature type="domain" description="Response regulatory" evidence="8">
    <location>
        <begin position="4"/>
        <end position="119"/>
    </location>
</feature>
<dbReference type="PROSITE" id="PS50110">
    <property type="entry name" value="RESPONSE_REGULATORY"/>
    <property type="match status" value="1"/>
</dbReference>
<dbReference type="RefSeq" id="WP_312742152.1">
    <property type="nucleotide sequence ID" value="NZ_CP116968.1"/>
</dbReference>
<dbReference type="AlphaFoldDB" id="A0AA96GNL4"/>
<evidence type="ECO:0000313" key="10">
    <source>
        <dbReference type="Proteomes" id="UP001302494"/>
    </source>
</evidence>
<keyword evidence="7" id="KW-0472">Membrane</keyword>
<dbReference type="Gene3D" id="3.40.50.2300">
    <property type="match status" value="1"/>
</dbReference>
<dbReference type="EMBL" id="CP116968">
    <property type="protein sequence ID" value="WNM60836.1"/>
    <property type="molecule type" value="Genomic_DNA"/>
</dbReference>
<dbReference type="KEGG" id="nneo:PQG83_13840"/>
<dbReference type="PANTHER" id="PTHR48111">
    <property type="entry name" value="REGULATOR OF RPOS"/>
    <property type="match status" value="1"/>
</dbReference>
<dbReference type="Pfam" id="PF00072">
    <property type="entry name" value="Response_reg"/>
    <property type="match status" value="1"/>
</dbReference>
<dbReference type="GO" id="GO:0032993">
    <property type="term" value="C:protein-DNA complex"/>
    <property type="evidence" value="ECO:0007669"/>
    <property type="project" value="TreeGrafter"/>
</dbReference>
<reference evidence="9 10" key="1">
    <citation type="submission" date="2023-01" db="EMBL/GenBank/DDBJ databases">
        <title>Cultivation and genomic characterization of new, ubiquitous marine nitrite-oxidizing bacteria from the Nitrospirales.</title>
        <authorList>
            <person name="Mueller A.J."/>
            <person name="Daebeler A."/>
            <person name="Herbold C.W."/>
            <person name="Kirkegaard R.H."/>
            <person name="Daims H."/>
        </authorList>
    </citation>
    <scope>NUCLEOTIDE SEQUENCE [LARGE SCALE GENOMIC DNA]</scope>
    <source>
        <strain evidence="9 10">DK</strain>
    </source>
</reference>
<evidence type="ECO:0000313" key="9">
    <source>
        <dbReference type="EMBL" id="WNM60836.1"/>
    </source>
</evidence>
<accession>A0AA96GNL4</accession>
<evidence type="ECO:0000256" key="5">
    <source>
        <dbReference type="ARBA" id="ARBA00023163"/>
    </source>
</evidence>
<dbReference type="GO" id="GO:0005829">
    <property type="term" value="C:cytosol"/>
    <property type="evidence" value="ECO:0007669"/>
    <property type="project" value="TreeGrafter"/>
</dbReference>
<dbReference type="InterPro" id="IPR001789">
    <property type="entry name" value="Sig_transdc_resp-reg_receiver"/>
</dbReference>
<dbReference type="GO" id="GO:0000156">
    <property type="term" value="F:phosphorelay response regulator activity"/>
    <property type="evidence" value="ECO:0007669"/>
    <property type="project" value="TreeGrafter"/>
</dbReference>
<evidence type="ECO:0000256" key="6">
    <source>
        <dbReference type="PROSITE-ProRule" id="PRU00169"/>
    </source>
</evidence>
<evidence type="ECO:0000256" key="4">
    <source>
        <dbReference type="ARBA" id="ARBA00023125"/>
    </source>
</evidence>
<evidence type="ECO:0000256" key="2">
    <source>
        <dbReference type="ARBA" id="ARBA00023012"/>
    </source>
</evidence>
<sequence length="158" mass="17798">MAERILVVDDDKGVREALSEFLLSLGYTVIMAENGEEALKQYRKGDFDVIMADLIMPNMDGMELLRRIREVKNDEVIFLMITGHPSIGTAVEAINRGADDYITKPFHLEDVRLRVTKALEKQTLKGRLKTAQGLAWGLMLSIPLWLLLGIILVILFKG</sequence>
<dbReference type="SUPFAM" id="SSF52172">
    <property type="entry name" value="CheY-like"/>
    <property type="match status" value="1"/>
</dbReference>
<evidence type="ECO:0000259" key="8">
    <source>
        <dbReference type="PROSITE" id="PS50110"/>
    </source>
</evidence>
<evidence type="ECO:0000256" key="3">
    <source>
        <dbReference type="ARBA" id="ARBA00023015"/>
    </source>
</evidence>
<feature type="modified residue" description="4-aspartylphosphate" evidence="6">
    <location>
        <position position="53"/>
    </location>
</feature>
<keyword evidence="2" id="KW-0902">Two-component regulatory system</keyword>
<keyword evidence="1 6" id="KW-0597">Phosphoprotein</keyword>
<evidence type="ECO:0000256" key="1">
    <source>
        <dbReference type="ARBA" id="ARBA00022553"/>
    </source>
</evidence>
<gene>
    <name evidence="9" type="ORF">PQG83_13840</name>
</gene>
<dbReference type="GO" id="GO:0006355">
    <property type="term" value="P:regulation of DNA-templated transcription"/>
    <property type="evidence" value="ECO:0007669"/>
    <property type="project" value="TreeGrafter"/>
</dbReference>
<feature type="transmembrane region" description="Helical" evidence="7">
    <location>
        <begin position="134"/>
        <end position="156"/>
    </location>
</feature>
<keyword evidence="4" id="KW-0238">DNA-binding</keyword>
<organism evidence="9 10">
    <name type="scientific">Candidatus Nitrospira neomarina</name>
    <dbReference type="NCBI Taxonomy" id="3020899"/>
    <lineage>
        <taxon>Bacteria</taxon>
        <taxon>Pseudomonadati</taxon>
        <taxon>Nitrospirota</taxon>
        <taxon>Nitrospiria</taxon>
        <taxon>Nitrospirales</taxon>
        <taxon>Nitrospiraceae</taxon>
        <taxon>Nitrospira</taxon>
    </lineage>
</organism>
<proteinExistence type="predicted"/>
<dbReference type="InterPro" id="IPR039420">
    <property type="entry name" value="WalR-like"/>
</dbReference>
<dbReference type="InterPro" id="IPR011006">
    <property type="entry name" value="CheY-like_superfamily"/>
</dbReference>
<keyword evidence="7" id="KW-0812">Transmembrane</keyword>
<keyword evidence="5" id="KW-0804">Transcription</keyword>
<protein>
    <submittedName>
        <fullName evidence="9">Response regulator</fullName>
    </submittedName>
</protein>
<keyword evidence="10" id="KW-1185">Reference proteome</keyword>
<dbReference type="GO" id="GO:0000976">
    <property type="term" value="F:transcription cis-regulatory region binding"/>
    <property type="evidence" value="ECO:0007669"/>
    <property type="project" value="TreeGrafter"/>
</dbReference>
<name>A0AA96GNL4_9BACT</name>
<dbReference type="Proteomes" id="UP001302494">
    <property type="component" value="Chromosome"/>
</dbReference>
<keyword evidence="7" id="KW-1133">Transmembrane helix</keyword>
<dbReference type="PANTHER" id="PTHR48111:SF1">
    <property type="entry name" value="TWO-COMPONENT RESPONSE REGULATOR ORR33"/>
    <property type="match status" value="1"/>
</dbReference>
<keyword evidence="3" id="KW-0805">Transcription regulation</keyword>
<evidence type="ECO:0000256" key="7">
    <source>
        <dbReference type="SAM" id="Phobius"/>
    </source>
</evidence>